<proteinExistence type="predicted"/>
<reference evidence="2" key="1">
    <citation type="journal article" date="2006" name="PLoS Biol.">
        <title>Macronuclear genome sequence of the ciliate Tetrahymena thermophila, a model eukaryote.</title>
        <authorList>
            <person name="Eisen J.A."/>
            <person name="Coyne R.S."/>
            <person name="Wu M."/>
            <person name="Wu D."/>
            <person name="Thiagarajan M."/>
            <person name="Wortman J.R."/>
            <person name="Badger J.H."/>
            <person name="Ren Q."/>
            <person name="Amedeo P."/>
            <person name="Jones K.M."/>
            <person name="Tallon L.J."/>
            <person name="Delcher A.L."/>
            <person name="Salzberg S.L."/>
            <person name="Silva J.C."/>
            <person name="Haas B.J."/>
            <person name="Majoros W.H."/>
            <person name="Farzad M."/>
            <person name="Carlton J.M."/>
            <person name="Smith R.K. Jr."/>
            <person name="Garg J."/>
            <person name="Pearlman R.E."/>
            <person name="Karrer K.M."/>
            <person name="Sun L."/>
            <person name="Manning G."/>
            <person name="Elde N.C."/>
            <person name="Turkewitz A.P."/>
            <person name="Asai D.J."/>
            <person name="Wilkes D.E."/>
            <person name="Wang Y."/>
            <person name="Cai H."/>
            <person name="Collins K."/>
            <person name="Stewart B.A."/>
            <person name="Lee S.R."/>
            <person name="Wilamowska K."/>
            <person name="Weinberg Z."/>
            <person name="Ruzzo W.L."/>
            <person name="Wloga D."/>
            <person name="Gaertig J."/>
            <person name="Frankel J."/>
            <person name="Tsao C.-C."/>
            <person name="Gorovsky M.A."/>
            <person name="Keeling P.J."/>
            <person name="Waller R.F."/>
            <person name="Patron N.J."/>
            <person name="Cherry J.M."/>
            <person name="Stover N.A."/>
            <person name="Krieger C.J."/>
            <person name="del Toro C."/>
            <person name="Ryder H.F."/>
            <person name="Williamson S.C."/>
            <person name="Barbeau R.A."/>
            <person name="Hamilton E.P."/>
            <person name="Orias E."/>
        </authorList>
    </citation>
    <scope>NUCLEOTIDE SEQUENCE [LARGE SCALE GENOMIC DNA]</scope>
    <source>
        <strain evidence="2">SB210</strain>
    </source>
</reference>
<dbReference type="Proteomes" id="UP000009168">
    <property type="component" value="Unassembled WGS sequence"/>
</dbReference>
<accession>W7XJM4</accession>
<evidence type="ECO:0000313" key="1">
    <source>
        <dbReference type="EMBL" id="EWS75666.1"/>
    </source>
</evidence>
<dbReference type="EMBL" id="GG662793">
    <property type="protein sequence ID" value="EWS75666.1"/>
    <property type="molecule type" value="Genomic_DNA"/>
</dbReference>
<dbReference type="GeneID" id="24437507"/>
<keyword evidence="2" id="KW-1185">Reference proteome</keyword>
<dbReference type="RefSeq" id="XP_012651812.1">
    <property type="nucleotide sequence ID" value="XM_012796358.1"/>
</dbReference>
<dbReference type="AlphaFoldDB" id="W7XJM4"/>
<sequence>MLCSVNKNRLQIMLRSKKAKATKHLFLFQIKRIQIQHKFKMQNLSRQIIQTILYNKYLRAIQQKIKQKLSTKSNKYQINKFKSIKIVFIMDCRKLYLGSNLEQNKIAIQYRKQPLKICQNLIKASCQI</sequence>
<gene>
    <name evidence="1" type="ORF">TTHERM_000145549</name>
</gene>
<protein>
    <submittedName>
        <fullName evidence="1">Uncharacterized protein</fullName>
    </submittedName>
</protein>
<evidence type="ECO:0000313" key="2">
    <source>
        <dbReference type="Proteomes" id="UP000009168"/>
    </source>
</evidence>
<dbReference type="InParanoid" id="W7XJM4"/>
<dbReference type="KEGG" id="tet:TTHERM_000145549"/>
<organism evidence="1 2">
    <name type="scientific">Tetrahymena thermophila (strain SB210)</name>
    <dbReference type="NCBI Taxonomy" id="312017"/>
    <lineage>
        <taxon>Eukaryota</taxon>
        <taxon>Sar</taxon>
        <taxon>Alveolata</taxon>
        <taxon>Ciliophora</taxon>
        <taxon>Intramacronucleata</taxon>
        <taxon>Oligohymenophorea</taxon>
        <taxon>Hymenostomatida</taxon>
        <taxon>Tetrahymenina</taxon>
        <taxon>Tetrahymenidae</taxon>
        <taxon>Tetrahymena</taxon>
    </lineage>
</organism>
<name>W7XJM4_TETTS</name>